<accession>A0A834GPI2</accession>
<organism evidence="1 2">
    <name type="scientific">Rhododendron simsii</name>
    <name type="common">Sims's rhododendron</name>
    <dbReference type="NCBI Taxonomy" id="118357"/>
    <lineage>
        <taxon>Eukaryota</taxon>
        <taxon>Viridiplantae</taxon>
        <taxon>Streptophyta</taxon>
        <taxon>Embryophyta</taxon>
        <taxon>Tracheophyta</taxon>
        <taxon>Spermatophyta</taxon>
        <taxon>Magnoliopsida</taxon>
        <taxon>eudicotyledons</taxon>
        <taxon>Gunneridae</taxon>
        <taxon>Pentapetalae</taxon>
        <taxon>asterids</taxon>
        <taxon>Ericales</taxon>
        <taxon>Ericaceae</taxon>
        <taxon>Ericoideae</taxon>
        <taxon>Rhodoreae</taxon>
        <taxon>Rhododendron</taxon>
    </lineage>
</organism>
<evidence type="ECO:0000313" key="2">
    <source>
        <dbReference type="Proteomes" id="UP000626092"/>
    </source>
</evidence>
<protein>
    <submittedName>
        <fullName evidence="1">Uncharacterized protein</fullName>
    </submittedName>
</protein>
<comment type="caution">
    <text evidence="1">The sequence shown here is derived from an EMBL/GenBank/DDBJ whole genome shotgun (WGS) entry which is preliminary data.</text>
</comment>
<dbReference type="EMBL" id="WJXA01000008">
    <property type="protein sequence ID" value="KAF7136340.1"/>
    <property type="molecule type" value="Genomic_DNA"/>
</dbReference>
<gene>
    <name evidence="1" type="ORF">RHSIM_Rhsim08G0170800</name>
</gene>
<evidence type="ECO:0000313" key="1">
    <source>
        <dbReference type="EMBL" id="KAF7136340.1"/>
    </source>
</evidence>
<reference evidence="1" key="1">
    <citation type="submission" date="2019-11" db="EMBL/GenBank/DDBJ databases">
        <authorList>
            <person name="Liu Y."/>
            <person name="Hou J."/>
            <person name="Li T.-Q."/>
            <person name="Guan C.-H."/>
            <person name="Wu X."/>
            <person name="Wu H.-Z."/>
            <person name="Ling F."/>
            <person name="Zhang R."/>
            <person name="Shi X.-G."/>
            <person name="Ren J.-P."/>
            <person name="Chen E.-F."/>
            <person name="Sun J.-M."/>
        </authorList>
    </citation>
    <scope>NUCLEOTIDE SEQUENCE</scope>
    <source>
        <strain evidence="1">Adult_tree_wgs_1</strain>
        <tissue evidence="1">Leaves</tissue>
    </source>
</reference>
<keyword evidence="2" id="KW-1185">Reference proteome</keyword>
<sequence>MGVGVRVVGVSTSTHSARSSEGDHPDNCLEVVGLYRTMTLPIGLSLVNARTKNAILYKTTLTYTEDKRPSSHTSAAHVLISTASASADLQDDRGWTDDEAMGKGYAWDLQRAVEPAEITEQLPGGLVEACMWYWWVVWEGDFLRISYGRRKTWKVK</sequence>
<name>A0A834GPI2_RHOSS</name>
<dbReference type="AlphaFoldDB" id="A0A834GPI2"/>
<dbReference type="Proteomes" id="UP000626092">
    <property type="component" value="Unassembled WGS sequence"/>
</dbReference>
<proteinExistence type="predicted"/>